<sequence>MFHANYLGPIVDRGAYFNTFVNRECHYPASSLHLPEIRRKLMESSVSRWNFDLGLLSIFASFVLSSLPPEIYGHEYDQEAEFGQLAETYAWFKKLIESKKASLEKSD</sequence>
<dbReference type="EMBL" id="JXNT01000011">
    <property type="protein sequence ID" value="ODM16560.1"/>
    <property type="molecule type" value="Genomic_DNA"/>
</dbReference>
<gene>
    <name evidence="1" type="ORF">SI65_08067</name>
</gene>
<proteinExistence type="predicted"/>
<dbReference type="AlphaFoldDB" id="A0A1E3B6H2"/>
<dbReference type="OrthoDB" id="10003767at2759"/>
<dbReference type="VEuPathDB" id="FungiDB:SI65_08067"/>
<name>A0A1E3B6H2_ASPCR</name>
<keyword evidence="2" id="KW-1185">Reference proteome</keyword>
<evidence type="ECO:0000313" key="2">
    <source>
        <dbReference type="Proteomes" id="UP000094569"/>
    </source>
</evidence>
<organism evidence="1 2">
    <name type="scientific">Aspergillus cristatus</name>
    <name type="common">Chinese Fuzhuan brick tea-fermentation fungus</name>
    <name type="synonym">Eurotium cristatum</name>
    <dbReference type="NCBI Taxonomy" id="573508"/>
    <lineage>
        <taxon>Eukaryota</taxon>
        <taxon>Fungi</taxon>
        <taxon>Dikarya</taxon>
        <taxon>Ascomycota</taxon>
        <taxon>Pezizomycotina</taxon>
        <taxon>Eurotiomycetes</taxon>
        <taxon>Eurotiomycetidae</taxon>
        <taxon>Eurotiales</taxon>
        <taxon>Aspergillaceae</taxon>
        <taxon>Aspergillus</taxon>
        <taxon>Aspergillus subgen. Aspergillus</taxon>
    </lineage>
</organism>
<dbReference type="STRING" id="573508.A0A1E3B6H2"/>
<dbReference type="Proteomes" id="UP000094569">
    <property type="component" value="Unassembled WGS sequence"/>
</dbReference>
<reference evidence="1 2" key="1">
    <citation type="journal article" date="2016" name="BMC Genomics">
        <title>Comparative genomic and transcriptomic analyses of the Fuzhuan brick tea-fermentation fungus Aspergillus cristatus.</title>
        <authorList>
            <person name="Ge Y."/>
            <person name="Wang Y."/>
            <person name="Liu Y."/>
            <person name="Tan Y."/>
            <person name="Ren X."/>
            <person name="Zhang X."/>
            <person name="Hyde K.D."/>
            <person name="Liu Y."/>
            <person name="Liu Z."/>
        </authorList>
    </citation>
    <scope>NUCLEOTIDE SEQUENCE [LARGE SCALE GENOMIC DNA]</scope>
    <source>
        <strain evidence="1 2">GZAAS20.1005</strain>
    </source>
</reference>
<comment type="caution">
    <text evidence="1">The sequence shown here is derived from an EMBL/GenBank/DDBJ whole genome shotgun (WGS) entry which is preliminary data.</text>
</comment>
<protein>
    <submittedName>
        <fullName evidence="1">Uncharacterized protein</fullName>
    </submittedName>
</protein>
<evidence type="ECO:0000313" key="1">
    <source>
        <dbReference type="EMBL" id="ODM16560.1"/>
    </source>
</evidence>
<accession>A0A1E3B6H2</accession>